<accession>A0A8J3NVW0</accession>
<name>A0A8J3NVW0_9ACTN</name>
<sequence length="83" mass="8599">MAREPLAGVPDRLIRSVALEQQVMAAIRSGFQPVGRAVALPFEVSVASARRAGGTRSIAVGVDHIGGPLLGLPAPRRAARCAM</sequence>
<gene>
    <name evidence="1" type="ORF">Cch02nite_61790</name>
</gene>
<dbReference type="AlphaFoldDB" id="A0A8J3NVW0"/>
<organism evidence="1 2">
    <name type="scientific">Catellatospora chokoriensis</name>
    <dbReference type="NCBI Taxonomy" id="310353"/>
    <lineage>
        <taxon>Bacteria</taxon>
        <taxon>Bacillati</taxon>
        <taxon>Actinomycetota</taxon>
        <taxon>Actinomycetes</taxon>
        <taxon>Micromonosporales</taxon>
        <taxon>Micromonosporaceae</taxon>
        <taxon>Catellatospora</taxon>
    </lineage>
</organism>
<comment type="caution">
    <text evidence="1">The sequence shown here is derived from an EMBL/GenBank/DDBJ whole genome shotgun (WGS) entry which is preliminary data.</text>
</comment>
<keyword evidence="2" id="KW-1185">Reference proteome</keyword>
<protein>
    <submittedName>
        <fullName evidence="1">Uncharacterized protein</fullName>
    </submittedName>
</protein>
<reference evidence="1 2" key="1">
    <citation type="submission" date="2021-01" db="EMBL/GenBank/DDBJ databases">
        <title>Whole genome shotgun sequence of Catellatospora chokoriensis NBRC 107358.</title>
        <authorList>
            <person name="Komaki H."/>
            <person name="Tamura T."/>
        </authorList>
    </citation>
    <scope>NUCLEOTIDE SEQUENCE [LARGE SCALE GENOMIC DNA]</scope>
    <source>
        <strain evidence="1 2">NBRC 107358</strain>
    </source>
</reference>
<evidence type="ECO:0000313" key="1">
    <source>
        <dbReference type="EMBL" id="GIF92735.1"/>
    </source>
</evidence>
<dbReference type="Proteomes" id="UP000619293">
    <property type="component" value="Unassembled WGS sequence"/>
</dbReference>
<evidence type="ECO:0000313" key="2">
    <source>
        <dbReference type="Proteomes" id="UP000619293"/>
    </source>
</evidence>
<dbReference type="EMBL" id="BONG01000050">
    <property type="protein sequence ID" value="GIF92735.1"/>
    <property type="molecule type" value="Genomic_DNA"/>
</dbReference>
<proteinExistence type="predicted"/>